<name>A0A1I0IMR1_9PSED</name>
<organism evidence="2 3">
    <name type="scientific">Pseudomonas graminis</name>
    <dbReference type="NCBI Taxonomy" id="158627"/>
    <lineage>
        <taxon>Bacteria</taxon>
        <taxon>Pseudomonadati</taxon>
        <taxon>Pseudomonadota</taxon>
        <taxon>Gammaproteobacteria</taxon>
        <taxon>Pseudomonadales</taxon>
        <taxon>Pseudomonadaceae</taxon>
        <taxon>Pseudomonas</taxon>
    </lineage>
</organism>
<gene>
    <name evidence="2" type="ORF">SAMN05216197_13914</name>
</gene>
<reference evidence="2 3" key="1">
    <citation type="submission" date="2016-10" db="EMBL/GenBank/DDBJ databases">
        <authorList>
            <person name="de Groot N.N."/>
        </authorList>
    </citation>
    <scope>NUCLEOTIDE SEQUENCE [LARGE SCALE GENOMIC DNA]</scope>
    <source>
        <strain evidence="2 3">DSM 11363</strain>
    </source>
</reference>
<sequence>MGLFSKIFGKPSGPVLYTLFSVRASSDLGAWAASFPNHTEVVGYSSLGHFFLRNPHDSEYLVLHPFQCAAKSYGSFPSVEDFEAEILKEPGFELYVLSSDHVADLFQHLGPLAENQVYIPQPYPFLGGSEALETYEKGDAWVFMHVVAHMHGLEGGA</sequence>
<evidence type="ECO:0000313" key="2">
    <source>
        <dbReference type="EMBL" id="SET98420.1"/>
    </source>
</evidence>
<evidence type="ECO:0000259" key="1">
    <source>
        <dbReference type="Pfam" id="PF08906"/>
    </source>
</evidence>
<accession>A0A1I0IMR1</accession>
<dbReference type="Pfam" id="PF08906">
    <property type="entry name" value="T6SS_Tdi1_C"/>
    <property type="match status" value="1"/>
</dbReference>
<dbReference type="RefSeq" id="WP_217648328.1">
    <property type="nucleotide sequence ID" value="NZ_FOHW01000039.1"/>
</dbReference>
<proteinExistence type="predicted"/>
<dbReference type="AlphaFoldDB" id="A0A1I0IMR1"/>
<dbReference type="EMBL" id="FOHW01000039">
    <property type="protein sequence ID" value="SET98420.1"/>
    <property type="molecule type" value="Genomic_DNA"/>
</dbReference>
<protein>
    <recommendedName>
        <fullName evidence="1">T6SS immunity protein Tdi1 C-terminal domain-containing protein</fullName>
    </recommendedName>
</protein>
<dbReference type="Proteomes" id="UP000182332">
    <property type="component" value="Unassembled WGS sequence"/>
</dbReference>
<feature type="domain" description="T6SS immunity protein Tdi1 C-terminal" evidence="1">
    <location>
        <begin position="97"/>
        <end position="151"/>
    </location>
</feature>
<evidence type="ECO:0000313" key="3">
    <source>
        <dbReference type="Proteomes" id="UP000182332"/>
    </source>
</evidence>
<dbReference type="InterPro" id="IPR015002">
    <property type="entry name" value="T6SS_Tdi1_C"/>
</dbReference>